<dbReference type="InterPro" id="IPR016071">
    <property type="entry name" value="Staphylococal_nuclease_OB-fold"/>
</dbReference>
<keyword evidence="4" id="KW-1185">Reference proteome</keyword>
<feature type="chain" id="PRO_5012737452" evidence="1">
    <location>
        <begin position="23"/>
        <end position="225"/>
    </location>
</feature>
<organism evidence="3 4">
    <name type="scientific">Pelagimonas varians</name>
    <dbReference type="NCBI Taxonomy" id="696760"/>
    <lineage>
        <taxon>Bacteria</taxon>
        <taxon>Pseudomonadati</taxon>
        <taxon>Pseudomonadota</taxon>
        <taxon>Alphaproteobacteria</taxon>
        <taxon>Rhodobacterales</taxon>
        <taxon>Roseobacteraceae</taxon>
        <taxon>Pelagimonas</taxon>
    </lineage>
</organism>
<proteinExistence type="predicted"/>
<evidence type="ECO:0000313" key="4">
    <source>
        <dbReference type="Proteomes" id="UP000220836"/>
    </source>
</evidence>
<dbReference type="AlphaFoldDB" id="A0A238KX53"/>
<dbReference type="PROSITE" id="PS50830">
    <property type="entry name" value="TNASE_3"/>
    <property type="match status" value="1"/>
</dbReference>
<keyword evidence="1" id="KW-0732">Signal</keyword>
<dbReference type="Gene3D" id="2.40.50.90">
    <property type="match status" value="1"/>
</dbReference>
<dbReference type="InterPro" id="IPR035437">
    <property type="entry name" value="SNase_OB-fold_sf"/>
</dbReference>
<feature type="signal peptide" evidence="1">
    <location>
        <begin position="1"/>
        <end position="22"/>
    </location>
</feature>
<gene>
    <name evidence="3" type="primary">exoI</name>
    <name evidence="3" type="ORF">PEV8663_03534</name>
</gene>
<dbReference type="OrthoDB" id="9805504at2"/>
<dbReference type="SUPFAM" id="SSF50199">
    <property type="entry name" value="Staphylococcal nuclease"/>
    <property type="match status" value="1"/>
</dbReference>
<dbReference type="RefSeq" id="WP_097806003.1">
    <property type="nucleotide sequence ID" value="NZ_FXYH01000015.1"/>
</dbReference>
<accession>A0A238KX53</accession>
<evidence type="ECO:0000313" key="3">
    <source>
        <dbReference type="EMBL" id="SMX47414.1"/>
    </source>
</evidence>
<evidence type="ECO:0000259" key="2">
    <source>
        <dbReference type="PROSITE" id="PS50830"/>
    </source>
</evidence>
<dbReference type="Proteomes" id="UP000220836">
    <property type="component" value="Unassembled WGS sequence"/>
</dbReference>
<evidence type="ECO:0000256" key="1">
    <source>
        <dbReference type="SAM" id="SignalP"/>
    </source>
</evidence>
<reference evidence="3 4" key="1">
    <citation type="submission" date="2017-05" db="EMBL/GenBank/DDBJ databases">
        <authorList>
            <person name="Song R."/>
            <person name="Chenine A.L."/>
            <person name="Ruprecht R.M."/>
        </authorList>
    </citation>
    <scope>NUCLEOTIDE SEQUENCE [LARGE SCALE GENOMIC DNA]</scope>
    <source>
        <strain evidence="3 4">CECT 8663</strain>
    </source>
</reference>
<feature type="domain" description="TNase-like" evidence="2">
    <location>
        <begin position="29"/>
        <end position="163"/>
    </location>
</feature>
<dbReference type="EMBL" id="FXYH01000015">
    <property type="protein sequence ID" value="SMX47414.1"/>
    <property type="molecule type" value="Genomic_DNA"/>
</dbReference>
<dbReference type="Pfam" id="PF00565">
    <property type="entry name" value="SNase"/>
    <property type="match status" value="1"/>
</dbReference>
<protein>
    <submittedName>
        <fullName evidence="3">Succinoglycan biosynthesis protein ExoI</fullName>
    </submittedName>
</protein>
<name>A0A238KX53_9RHOB</name>
<sequence length="225" mass="24622">MLINRFCIVLIAALILGHSASADLSGPVHVVDADTIKVHGQSIRLHAIDAPEVKQHCGGPGQPVWACGIWVKTRAQELFEGQFAQCEALETDRYGRMVARCLVNGQDMGQVLVSQGLAFAYRKYGWDYDLDEKGAAVSGRGLHGTGVVNPAEYRAQGRDARAKWSLNNAPDGCVIKGNISGSGERIFHMPGQAWYNVTTIRADKKERWFCTADQARSAGWRPAKK</sequence>
<dbReference type="SMART" id="SM00318">
    <property type="entry name" value="SNc"/>
    <property type="match status" value="1"/>
</dbReference>